<feature type="transmembrane region" description="Helical" evidence="2">
    <location>
        <begin position="915"/>
        <end position="933"/>
    </location>
</feature>
<evidence type="ECO:0000256" key="1">
    <source>
        <dbReference type="SAM" id="MobiDB-lite"/>
    </source>
</evidence>
<dbReference type="STRING" id="314278.NB231_13976"/>
<keyword evidence="2" id="KW-0472">Membrane</keyword>
<gene>
    <name evidence="3" type="ORF">NB231_13976</name>
</gene>
<dbReference type="OrthoDB" id="242611at2"/>
<keyword evidence="4" id="KW-1185">Reference proteome</keyword>
<proteinExistence type="predicted"/>
<evidence type="ECO:0000313" key="4">
    <source>
        <dbReference type="Proteomes" id="UP000003374"/>
    </source>
</evidence>
<feature type="transmembrane region" description="Helical" evidence="2">
    <location>
        <begin position="642"/>
        <end position="659"/>
    </location>
</feature>
<dbReference type="EMBL" id="AAOF01000022">
    <property type="protein sequence ID" value="EAR20442.1"/>
    <property type="molecule type" value="Genomic_DNA"/>
</dbReference>
<dbReference type="AlphaFoldDB" id="A4BV21"/>
<reference evidence="3 4" key="1">
    <citation type="submission" date="2006-02" db="EMBL/GenBank/DDBJ databases">
        <authorList>
            <person name="Waterbury J."/>
            <person name="Ferriera S."/>
            <person name="Johnson J."/>
            <person name="Kravitz S."/>
            <person name="Halpern A."/>
            <person name="Remington K."/>
            <person name="Beeson K."/>
            <person name="Tran B."/>
            <person name="Rogers Y.-H."/>
            <person name="Friedman R."/>
            <person name="Venter J.C."/>
        </authorList>
    </citation>
    <scope>NUCLEOTIDE SEQUENCE [LARGE SCALE GENOMIC DNA]</scope>
    <source>
        <strain evidence="3 4">Nb-231</strain>
    </source>
</reference>
<sequence length="1049" mass="117446">METPERPGPALPLSGVVVLLALLSAALYQHAPLKGSRPAAPREKTELVVHSAEDVPARLWQDPFAAVALYKGRDAEQATDQYLESFAQAQRGPRHTFEALRSQINTYLDQAGSGGKEKKLIVMGVMVFGGPYAEYREWRLRSRYAVISALGRAGYGPDDSEHIGYFEPDEAINNAKENAKQPLPRRIPYEWFSPIQSQNTESQPPLLLLWLDDDAFHDEPLTKLSELLELVREGRTNLQFKILGPAGSTTLQAMAQELNQSKGSALSNEVEIYSPSATVADEFLPKPRNEVTGTHLLRTIATDKDLAEALICELRRRGVNAVCNSGENRCRNQLARICEQNKKGLQFSPHKGIHTDHIALIAEWDSFYGRSLPEAFTGVVRDWHCGLSKGNADNEEACRLAEPPNWIHRFSYLRGIDGQLPGMPEKAGQNARRVTEKTENAERIERPEGRGQFDYLHRLSQSLYALQAELAAKEQTLQAIGVLGSDVYDKLLLLQALKKRFPRAIFFTTDLDARLAHPAEYEWTRNLIVASGFGLKLSPALQGDIPPFRDGYQTSLFYAASQLALDPPTSIQTRNITQRPEERLQQHPQPTDRPPDPKTIVELIAHSPRIFEIGRSGPIDLTVPNDNNFSIHPSRRRPFPAVGWYLAVPVLLLGLLYLASESVAQAMHALVREIRSHPVLVLTPVLLVVLFALAVGYPLYSNRYAEEPLLWLEGVSIWPTELLRGLASVLSLVFFWKAKHDIDIDNDRVARQFSLSRRPAKNLVRELGMVSTLALHRWGRNSGAQRSVDLLWQEYLALGSCRNRIKRTLLYGVLFMLLGSLLIRTFGPPGRPYRGEISDLVDQGMLIISVGMMVALVFFVVDATRLAVRFIRQLADENQPWQREIIERPSQPHRVEETYLGPSLKIKLIAERTGVIGQLIVFPFIVLSIMILSRLPYFDNWNMPIGLVLVLTLLFVFAATCGIALERAAEKARSWAIERLTDECVRVKGDPSVPGQHAEQLHLLVEEIRHLRKGAFVPFIQQPVVKAVLLPFGGVGGVVLIQYLVAVLG</sequence>
<feature type="transmembrane region" description="Helical" evidence="2">
    <location>
        <begin position="846"/>
        <end position="868"/>
    </location>
</feature>
<dbReference type="HOGENOM" id="CLU_291150_0_0_6"/>
<dbReference type="RefSeq" id="WP_005003684.1">
    <property type="nucleotide sequence ID" value="NZ_CH672427.1"/>
</dbReference>
<accession>A4BV21</accession>
<feature type="transmembrane region" description="Helical" evidence="2">
    <location>
        <begin position="717"/>
        <end position="736"/>
    </location>
</feature>
<name>A4BV21_9GAMM</name>
<evidence type="ECO:0000313" key="3">
    <source>
        <dbReference type="EMBL" id="EAR20442.1"/>
    </source>
</evidence>
<keyword evidence="2" id="KW-1133">Transmembrane helix</keyword>
<comment type="caution">
    <text evidence="3">The sequence shown here is derived from an EMBL/GenBank/DDBJ whole genome shotgun (WGS) entry which is preliminary data.</text>
</comment>
<feature type="transmembrane region" description="Helical" evidence="2">
    <location>
        <begin position="679"/>
        <end position="697"/>
    </location>
</feature>
<organism evidence="3 4">
    <name type="scientific">Nitrococcus mobilis Nb-231</name>
    <dbReference type="NCBI Taxonomy" id="314278"/>
    <lineage>
        <taxon>Bacteria</taxon>
        <taxon>Pseudomonadati</taxon>
        <taxon>Pseudomonadota</taxon>
        <taxon>Gammaproteobacteria</taxon>
        <taxon>Chromatiales</taxon>
        <taxon>Ectothiorhodospiraceae</taxon>
        <taxon>Nitrococcus</taxon>
    </lineage>
</organism>
<protein>
    <submittedName>
        <fullName evidence="3">Uncharacterized protein</fullName>
    </submittedName>
</protein>
<feature type="transmembrane region" description="Helical" evidence="2">
    <location>
        <begin position="945"/>
        <end position="965"/>
    </location>
</feature>
<evidence type="ECO:0000256" key="2">
    <source>
        <dbReference type="SAM" id="Phobius"/>
    </source>
</evidence>
<dbReference type="Proteomes" id="UP000003374">
    <property type="component" value="Unassembled WGS sequence"/>
</dbReference>
<feature type="transmembrane region" description="Helical" evidence="2">
    <location>
        <begin position="808"/>
        <end position="826"/>
    </location>
</feature>
<keyword evidence="2" id="KW-0812">Transmembrane</keyword>
<feature type="transmembrane region" description="Helical" evidence="2">
    <location>
        <begin position="1028"/>
        <end position="1048"/>
    </location>
</feature>
<feature type="region of interest" description="Disordered" evidence="1">
    <location>
        <begin position="578"/>
        <end position="597"/>
    </location>
</feature>
<dbReference type="eggNOG" id="COG0683">
    <property type="taxonomic scope" value="Bacteria"/>
</dbReference>